<dbReference type="SUPFAM" id="SSF52540">
    <property type="entry name" value="P-loop containing nucleoside triphosphate hydrolases"/>
    <property type="match status" value="1"/>
</dbReference>
<dbReference type="RefSeq" id="WP_344294268.1">
    <property type="nucleotide sequence ID" value="NZ_BAAANJ010000004.1"/>
</dbReference>
<keyword evidence="2" id="KW-0547">Nucleotide-binding</keyword>
<dbReference type="Pfam" id="PF00005">
    <property type="entry name" value="ABC_tran"/>
    <property type="match status" value="1"/>
</dbReference>
<sequence length="396" mass="40218">MTREAGGALEARVVARVGDFTLDVAVAVAASEVLAVLGPNGSGKSTLLAAIAGHRAPTAGVVRIGERVLARAPATGGVEHDDGGDVAVDVDVAERSVGLLGQHPLLFPHLSALENVAFGPRAHGVPKRDARAVASDWLERVGLPGLERRLPSALSGGQQQRVALARTLAARPDVLLLDEPFAALDVQAAAAMRRLVSEQRASLAIPTLLVTHDPLDAIVLADRAAILQAGRIVQQGPTAEVLGHPRTPFAAALAGVNLLTGVAVARDAVRIAGAGGPIVLRGTGDALQVGTPASVVFSPASVHARAAASVDPAQAAGPSQPADPSRPVDPSQPVDNTWIGAVASLEPARGGVRIVTDQHPDLAIDVPSTAAVGLDLSTGARLAFHVAPTDVSVRTL</sequence>
<dbReference type="SMART" id="SM00382">
    <property type="entry name" value="AAA"/>
    <property type="match status" value="1"/>
</dbReference>
<protein>
    <submittedName>
        <fullName evidence="6">ATP-binding cassette domain-containing protein</fullName>
    </submittedName>
</protein>
<dbReference type="GO" id="GO:0005524">
    <property type="term" value="F:ATP binding"/>
    <property type="evidence" value="ECO:0007669"/>
    <property type="project" value="UniProtKB-KW"/>
</dbReference>
<gene>
    <name evidence="6" type="ORF">GCM10009749_11040</name>
</gene>
<dbReference type="PANTHER" id="PTHR42781:SF4">
    <property type="entry name" value="SPERMIDINE_PUTRESCINE IMPORT ATP-BINDING PROTEIN POTA"/>
    <property type="match status" value="1"/>
</dbReference>
<evidence type="ECO:0000313" key="7">
    <source>
        <dbReference type="Proteomes" id="UP001500002"/>
    </source>
</evidence>
<organism evidence="6 7">
    <name type="scientific">Agromyces neolithicus</name>
    <dbReference type="NCBI Taxonomy" id="269420"/>
    <lineage>
        <taxon>Bacteria</taxon>
        <taxon>Bacillati</taxon>
        <taxon>Actinomycetota</taxon>
        <taxon>Actinomycetes</taxon>
        <taxon>Micrococcales</taxon>
        <taxon>Microbacteriaceae</taxon>
        <taxon>Agromyces</taxon>
    </lineage>
</organism>
<feature type="region of interest" description="Disordered" evidence="4">
    <location>
        <begin position="308"/>
        <end position="335"/>
    </location>
</feature>
<name>A0ABP4YAG5_9MICO</name>
<dbReference type="Proteomes" id="UP001500002">
    <property type="component" value="Unassembled WGS sequence"/>
</dbReference>
<dbReference type="InterPro" id="IPR003593">
    <property type="entry name" value="AAA+_ATPase"/>
</dbReference>
<keyword evidence="1" id="KW-0813">Transport</keyword>
<dbReference type="EMBL" id="BAAANJ010000004">
    <property type="protein sequence ID" value="GAA1804711.1"/>
    <property type="molecule type" value="Genomic_DNA"/>
</dbReference>
<comment type="caution">
    <text evidence="6">The sequence shown here is derived from an EMBL/GenBank/DDBJ whole genome shotgun (WGS) entry which is preliminary data.</text>
</comment>
<dbReference type="InterPro" id="IPR003439">
    <property type="entry name" value="ABC_transporter-like_ATP-bd"/>
</dbReference>
<evidence type="ECO:0000313" key="6">
    <source>
        <dbReference type="EMBL" id="GAA1804711.1"/>
    </source>
</evidence>
<evidence type="ECO:0000256" key="1">
    <source>
        <dbReference type="ARBA" id="ARBA00022448"/>
    </source>
</evidence>
<evidence type="ECO:0000256" key="4">
    <source>
        <dbReference type="SAM" id="MobiDB-lite"/>
    </source>
</evidence>
<dbReference type="InterPro" id="IPR027417">
    <property type="entry name" value="P-loop_NTPase"/>
</dbReference>
<proteinExistence type="predicted"/>
<reference evidence="7" key="1">
    <citation type="journal article" date="2019" name="Int. J. Syst. Evol. Microbiol.">
        <title>The Global Catalogue of Microorganisms (GCM) 10K type strain sequencing project: providing services to taxonomists for standard genome sequencing and annotation.</title>
        <authorList>
            <consortium name="The Broad Institute Genomics Platform"/>
            <consortium name="The Broad Institute Genome Sequencing Center for Infectious Disease"/>
            <person name="Wu L."/>
            <person name="Ma J."/>
        </authorList>
    </citation>
    <scope>NUCLEOTIDE SEQUENCE [LARGE SCALE GENOMIC DNA]</scope>
    <source>
        <strain evidence="7">JCM 14322</strain>
    </source>
</reference>
<evidence type="ECO:0000256" key="3">
    <source>
        <dbReference type="ARBA" id="ARBA00022840"/>
    </source>
</evidence>
<accession>A0ABP4YAG5</accession>
<dbReference type="PANTHER" id="PTHR42781">
    <property type="entry name" value="SPERMIDINE/PUTRESCINE IMPORT ATP-BINDING PROTEIN POTA"/>
    <property type="match status" value="1"/>
</dbReference>
<dbReference type="PROSITE" id="PS00211">
    <property type="entry name" value="ABC_TRANSPORTER_1"/>
    <property type="match status" value="1"/>
</dbReference>
<dbReference type="PROSITE" id="PS50893">
    <property type="entry name" value="ABC_TRANSPORTER_2"/>
    <property type="match status" value="1"/>
</dbReference>
<dbReference type="Gene3D" id="3.40.50.300">
    <property type="entry name" value="P-loop containing nucleotide triphosphate hydrolases"/>
    <property type="match status" value="1"/>
</dbReference>
<keyword evidence="3 6" id="KW-0067">ATP-binding</keyword>
<evidence type="ECO:0000259" key="5">
    <source>
        <dbReference type="PROSITE" id="PS50893"/>
    </source>
</evidence>
<keyword evidence="7" id="KW-1185">Reference proteome</keyword>
<dbReference type="InterPro" id="IPR017871">
    <property type="entry name" value="ABC_transporter-like_CS"/>
</dbReference>
<dbReference type="InterPro" id="IPR050093">
    <property type="entry name" value="ABC_SmlMolc_Importer"/>
</dbReference>
<feature type="domain" description="ABC transporter" evidence="5">
    <location>
        <begin position="3"/>
        <end position="254"/>
    </location>
</feature>
<evidence type="ECO:0000256" key="2">
    <source>
        <dbReference type="ARBA" id="ARBA00022741"/>
    </source>
</evidence>